<feature type="coiled-coil region" evidence="19">
    <location>
        <begin position="79"/>
        <end position="106"/>
    </location>
</feature>
<comment type="subcellular location">
    <subcellularLocation>
        <location evidence="2">Cytoplasm</location>
    </subcellularLocation>
    <subcellularLocation>
        <location evidence="1">Nucleus</location>
    </subcellularLocation>
</comment>
<evidence type="ECO:0000256" key="11">
    <source>
        <dbReference type="ARBA" id="ARBA00022777"/>
    </source>
</evidence>
<evidence type="ECO:0000256" key="2">
    <source>
        <dbReference type="ARBA" id="ARBA00004496"/>
    </source>
</evidence>
<dbReference type="InterPro" id="IPR035892">
    <property type="entry name" value="C2_domain_sf"/>
</dbReference>
<feature type="compositionally biased region" description="Polar residues" evidence="20">
    <location>
        <begin position="968"/>
        <end position="978"/>
    </location>
</feature>
<keyword evidence="7" id="KW-0597">Phosphoprotein</keyword>
<evidence type="ECO:0000256" key="12">
    <source>
        <dbReference type="ARBA" id="ARBA00022840"/>
    </source>
</evidence>
<dbReference type="Gene3D" id="1.10.287.160">
    <property type="entry name" value="HR1 repeat"/>
    <property type="match status" value="3"/>
</dbReference>
<feature type="domain" description="REM-1" evidence="23">
    <location>
        <begin position="23"/>
        <end position="102"/>
    </location>
</feature>
<dbReference type="InterPro" id="IPR036274">
    <property type="entry name" value="HR1_rpt_sf"/>
</dbReference>
<evidence type="ECO:0000256" key="13">
    <source>
        <dbReference type="ARBA" id="ARBA00023054"/>
    </source>
</evidence>
<dbReference type="CDD" id="cd11622">
    <property type="entry name" value="HR1_PKN_1"/>
    <property type="match status" value="1"/>
</dbReference>
<evidence type="ECO:0000256" key="19">
    <source>
        <dbReference type="SAM" id="Coils"/>
    </source>
</evidence>
<dbReference type="GO" id="GO:0031267">
    <property type="term" value="F:small GTPase binding"/>
    <property type="evidence" value="ECO:0007669"/>
    <property type="project" value="InterPro"/>
</dbReference>
<dbReference type="SMART" id="SM00742">
    <property type="entry name" value="Hr1"/>
    <property type="match status" value="3"/>
</dbReference>
<dbReference type="GO" id="GO:0007165">
    <property type="term" value="P:signal transduction"/>
    <property type="evidence" value="ECO:0007669"/>
    <property type="project" value="InterPro"/>
</dbReference>
<dbReference type="Pfam" id="PF02185">
    <property type="entry name" value="HR1"/>
    <property type="match status" value="2"/>
</dbReference>
<gene>
    <name evidence="24" type="ORF">GEV33_011396</name>
</gene>
<dbReference type="Pfam" id="PF00433">
    <property type="entry name" value="Pkinase_C"/>
    <property type="match status" value="1"/>
</dbReference>
<organism evidence="24 25">
    <name type="scientific">Tenebrio molitor</name>
    <name type="common">Yellow mealworm beetle</name>
    <dbReference type="NCBI Taxonomy" id="7067"/>
    <lineage>
        <taxon>Eukaryota</taxon>
        <taxon>Metazoa</taxon>
        <taxon>Ecdysozoa</taxon>
        <taxon>Arthropoda</taxon>
        <taxon>Hexapoda</taxon>
        <taxon>Insecta</taxon>
        <taxon>Pterygota</taxon>
        <taxon>Neoptera</taxon>
        <taxon>Endopterygota</taxon>
        <taxon>Coleoptera</taxon>
        <taxon>Polyphaga</taxon>
        <taxon>Cucujiformia</taxon>
        <taxon>Tenebrionidae</taxon>
        <taxon>Tenebrio</taxon>
    </lineage>
</organism>
<keyword evidence="12 18" id="KW-0067">ATP-binding</keyword>
<comment type="caution">
    <text evidence="24">The sequence shown here is derived from an EMBL/GenBank/DDBJ whole genome shotgun (WGS) entry which is preliminary data.</text>
</comment>
<evidence type="ECO:0000256" key="3">
    <source>
        <dbReference type="ARBA" id="ARBA00005490"/>
    </source>
</evidence>
<dbReference type="SMART" id="SM00133">
    <property type="entry name" value="S_TK_X"/>
    <property type="match status" value="1"/>
</dbReference>
<feature type="compositionally biased region" description="Basic and acidic residues" evidence="20">
    <location>
        <begin position="372"/>
        <end position="389"/>
    </location>
</feature>
<dbReference type="FunFam" id="3.30.200.20:FF:000058">
    <property type="entry name" value="Putative serine/threonine-protein kinase N2"/>
    <property type="match status" value="1"/>
</dbReference>
<keyword evidence="25" id="KW-1185">Reference proteome</keyword>
<keyword evidence="13 17" id="KW-0175">Coiled coil</keyword>
<evidence type="ECO:0000313" key="25">
    <source>
        <dbReference type="Proteomes" id="UP000719412"/>
    </source>
</evidence>
<evidence type="ECO:0000256" key="20">
    <source>
        <dbReference type="SAM" id="MobiDB-lite"/>
    </source>
</evidence>
<feature type="region of interest" description="Disordered" evidence="20">
    <location>
        <begin position="954"/>
        <end position="981"/>
    </location>
</feature>
<dbReference type="FunFam" id="1.10.510.10:FF:000038">
    <property type="entry name" value="serine/threonine-protein kinase N2 isoform X1"/>
    <property type="match status" value="1"/>
</dbReference>
<dbReference type="InterPro" id="IPR017892">
    <property type="entry name" value="Pkinase_C"/>
</dbReference>
<feature type="binding site" evidence="18">
    <location>
        <position position="1678"/>
    </location>
    <ligand>
        <name>ATP</name>
        <dbReference type="ChEBI" id="CHEBI:30616"/>
    </ligand>
</feature>
<feature type="compositionally biased region" description="Polar residues" evidence="20">
    <location>
        <begin position="464"/>
        <end position="493"/>
    </location>
</feature>
<dbReference type="PROSITE" id="PS51860">
    <property type="entry name" value="REM_1"/>
    <property type="match status" value="2"/>
</dbReference>
<dbReference type="PANTHER" id="PTHR24351">
    <property type="entry name" value="RIBOSOMAL PROTEIN S6 KINASE"/>
    <property type="match status" value="1"/>
</dbReference>
<feature type="compositionally biased region" description="Polar residues" evidence="20">
    <location>
        <begin position="727"/>
        <end position="736"/>
    </location>
</feature>
<dbReference type="SUPFAM" id="SSF56112">
    <property type="entry name" value="Protein kinase-like (PK-like)"/>
    <property type="match status" value="1"/>
</dbReference>
<evidence type="ECO:0000256" key="8">
    <source>
        <dbReference type="ARBA" id="ARBA00022679"/>
    </source>
</evidence>
<dbReference type="SMART" id="SM00220">
    <property type="entry name" value="S_TKc"/>
    <property type="match status" value="1"/>
</dbReference>
<feature type="region of interest" description="Disordered" evidence="20">
    <location>
        <begin position="205"/>
        <end position="225"/>
    </location>
</feature>
<evidence type="ECO:0000256" key="4">
    <source>
        <dbReference type="ARBA" id="ARBA00012429"/>
    </source>
</evidence>
<dbReference type="CDD" id="cd05589">
    <property type="entry name" value="STKc_PKN"/>
    <property type="match status" value="1"/>
</dbReference>
<dbReference type="InterPro" id="IPR011072">
    <property type="entry name" value="HR1_rho-bd"/>
</dbReference>
<dbReference type="Pfam" id="PF00069">
    <property type="entry name" value="Pkinase"/>
    <property type="match status" value="1"/>
</dbReference>
<keyword evidence="11" id="KW-0418">Kinase</keyword>
<keyword evidence="5" id="KW-0963">Cytoplasm</keyword>
<dbReference type="CDD" id="cd11623">
    <property type="entry name" value="HR1_PKN_2"/>
    <property type="match status" value="1"/>
</dbReference>
<evidence type="ECO:0000256" key="10">
    <source>
        <dbReference type="ARBA" id="ARBA00022741"/>
    </source>
</evidence>
<dbReference type="PROSITE" id="PS51285">
    <property type="entry name" value="AGC_KINASE_CTER"/>
    <property type="match status" value="1"/>
</dbReference>
<evidence type="ECO:0000256" key="14">
    <source>
        <dbReference type="ARBA" id="ARBA00023242"/>
    </source>
</evidence>
<dbReference type="GO" id="GO:0005634">
    <property type="term" value="C:nucleus"/>
    <property type="evidence" value="ECO:0007669"/>
    <property type="project" value="UniProtKB-SubCell"/>
</dbReference>
<evidence type="ECO:0000256" key="15">
    <source>
        <dbReference type="ARBA" id="ARBA00047272"/>
    </source>
</evidence>
<dbReference type="InterPro" id="IPR011009">
    <property type="entry name" value="Kinase-like_dom_sf"/>
</dbReference>
<feature type="coiled-coil region" evidence="19">
    <location>
        <begin position="256"/>
        <end position="308"/>
    </location>
</feature>
<proteinExistence type="inferred from homology"/>
<dbReference type="Gene3D" id="1.10.510.10">
    <property type="entry name" value="Transferase(Phosphotransferase) domain 1"/>
    <property type="match status" value="1"/>
</dbReference>
<keyword evidence="14" id="KW-0539">Nucleus</keyword>
<sequence length="1976" mass="222424">MSEVLLGDYIRHPVLYELSHKYGLPTENISDSQLSSKLEELKEIIRREIRKELKIKEGAEKLRGVSTDRRSLSHVATIVKNSNWKLAELKNELSELESQIILSQGQTPSTPSSNGGIHPKKNGVLSGSMFHLYKAALVDYFTDSASFVYSAIVMKKDNLLITVVGPFLLCGSFQLSDCFLMHFCMDSCLISSITNTAAGVRLSRIPEDSSRESRDGGGRSFPTNNTISLSVVANSIPRSTLDGHNDKVNPSQYTKLENLERQLNIELKVKQGAENMIHSITGKDKKLLSEAQQMLQDSRKKIEYLKMKIIKTKHDSQRGSVHDLTANGDVNHREFEPPLDERIEDLKHRLRVEAAVVEGAKNVIKLLQNGSKDKSDKKLLSESKSERGAAGRTLAKDNCVLSRTHLAVKYSVMYGKTDPQQQWSVHAEFTISHPRAGDPENVPQTRTEQGDNGVRMTYTWTSQANQNAWSSRSTPPPSGSASNRSTHSDSTPKSYGFQKGNLLFTSTPPRKSFNFTEANTNTNRLGVQDSGYGSDLLSPNSFGSCLPPRRPVQQPYNRKCRSTCNIVLSTNIQDENRTEDAAESIHTQCGRTQSLRCQTPTLRCDRKDNFYGCGDPWCHHLHYGDDFSCAGRFSPVLEACEDCPSGQASTATFNTARCEHARNSMPKEDDTRKDACVQTFEMIDKCTSPFVKMGSFKYDERQDKKEKGSKKKYSSSSRRRTEPIFQRSHSPSSITPDSLDGLKGQRRALRSPKQGKIASAGTAAKDKDSSTESKLSDPSSKKPRTVHIDVYCTGTEMESDASNSSSDSSENETASTPQTVFESEKVRITHKRADETELPFGVRKSRSRSKEKKAEPKRVEESDDDGASTAYPSKLSSYSTIRDLSSSISSVPQSWTTYSMSSCTVPDDYDSVANTSWKDTFSDLDSLLHSRSSIAQTESLDFVPRKLFEKNASIDETPEIERKDVLETPSQESLQPSDSFEYANSEDRFRIKKMEDFWKNKMNSKHWRSPQAERRYLLQQKKIKEYLDKRLSDKSLPKWESKESDSEGSDDSEKGWTFIKEERKQEQMKTLKAALSRGADGSSSSSKSPSTVALQQRLSLDPTLRAPFTIVPGIYTDQRAIAKKFGSIVPVVRKPGHHIGPAKNPDCLCDHCQMHFANLGYRGRTRSMGDPPNFQVQNWKNFVRYPTAESASNKSAQDSLRASSMKLDLLRKSLELRKAELPADSPVAIQLKEELANAQTFSPTSVHYTSLQPFRERPNGNKIMTSSSTFSRCAAVTGTLEVRLMGCQDLLEDVPGRPRKEADGSSSPMDLRFFKKGVTGRGSSKSYSIKDEVSEEIMAMLKLDNTTVAQTNWKPCSQQAWDQRFSIELDKSRELEIGIYWRDWRSLCAVKFLKLEEFIDDERHGMALHLEPQGLLFAEIKFLNPMISKQPKLQRQKRIFKQVMPRAKQMNINIVTWGRWMKQSSRIPNSRTIAVSQSNEMPPEEQEDKPETPGETPDPQAFGLGGQRPLGLGVAVLPETPPPVPTAPPPVAKKRICVTPPPVPPRLDPEAHFTLQSAAALKEFDFLEEQEMSRTGPLLIPSAPSTPVVLPEQLVPPSPQPVIEFPDDEPPLEAANVVRRPVARELGYRDSAYESRRHSQYTGMSIDNFKLISVLGRGHFGKVILSQYRNTGEYFAIKALKKGDIIARDEVESLLSEKRIFEVANSIRHPFLVNLFACFQTEAHVCFVMEYAAGGDLMMHIHADVFSETRAVFYAACVVLGLQYLHENKIIYRDLKLDNLLLDTEGYVKIADFGLCKEGMGFGDRTGTFCGTPEFLAPEVLTETSYTRAVDWWGLGVLIFEMLVGESPFPGDDEEEVFDSIVNDEVRYPRFLTLESIAIMRRLLRKSPDRRLGSSERDAEDVKKQAFFRHIQWDELLHRRIPPPFVPTVHSMEDVSNFDEEFTSEKPHLTPPKEPRPLTEQDQYLFREFTYIADWC</sequence>
<reference evidence="24" key="2">
    <citation type="submission" date="2021-08" db="EMBL/GenBank/DDBJ databases">
        <authorList>
            <person name="Eriksson T."/>
        </authorList>
    </citation>
    <scope>NUCLEOTIDE SEQUENCE</scope>
    <source>
        <strain evidence="24">Stoneville</strain>
        <tissue evidence="24">Whole head</tissue>
    </source>
</reference>
<dbReference type="Gene3D" id="3.30.200.20">
    <property type="entry name" value="Phosphorylase Kinase, domain 1"/>
    <property type="match status" value="1"/>
</dbReference>
<feature type="region of interest" description="Disordered" evidence="20">
    <location>
        <begin position="464"/>
        <end position="508"/>
    </location>
</feature>
<evidence type="ECO:0000259" key="21">
    <source>
        <dbReference type="PROSITE" id="PS50011"/>
    </source>
</evidence>
<comment type="catalytic activity">
    <reaction evidence="16">
        <text>L-seryl-[protein] + ATP = O-phospho-L-seryl-[protein] + ADP + H(+)</text>
        <dbReference type="Rhea" id="RHEA:17989"/>
        <dbReference type="Rhea" id="RHEA-COMP:9863"/>
        <dbReference type="Rhea" id="RHEA-COMP:11604"/>
        <dbReference type="ChEBI" id="CHEBI:15378"/>
        <dbReference type="ChEBI" id="CHEBI:29999"/>
        <dbReference type="ChEBI" id="CHEBI:30616"/>
        <dbReference type="ChEBI" id="CHEBI:83421"/>
        <dbReference type="ChEBI" id="CHEBI:456216"/>
        <dbReference type="EC" id="2.7.11.13"/>
    </reaction>
</comment>
<evidence type="ECO:0000259" key="23">
    <source>
        <dbReference type="PROSITE" id="PS51860"/>
    </source>
</evidence>
<keyword evidence="8" id="KW-0808">Transferase</keyword>
<keyword evidence="10 18" id="KW-0547">Nucleotide-binding</keyword>
<feature type="region of interest" description="Disordered" evidence="20">
    <location>
        <begin position="699"/>
        <end position="875"/>
    </location>
</feature>
<comment type="catalytic activity">
    <reaction evidence="15">
        <text>L-threonyl-[protein] + ATP = O-phospho-L-threonyl-[protein] + ADP + H(+)</text>
        <dbReference type="Rhea" id="RHEA:46608"/>
        <dbReference type="Rhea" id="RHEA-COMP:11060"/>
        <dbReference type="Rhea" id="RHEA-COMP:11605"/>
        <dbReference type="ChEBI" id="CHEBI:15378"/>
        <dbReference type="ChEBI" id="CHEBI:30013"/>
        <dbReference type="ChEBI" id="CHEBI:30616"/>
        <dbReference type="ChEBI" id="CHEBI:61977"/>
        <dbReference type="ChEBI" id="CHEBI:456216"/>
        <dbReference type="EC" id="2.7.11.13"/>
    </reaction>
</comment>
<feature type="domain" description="AGC-kinase C-terminal" evidence="22">
    <location>
        <begin position="1909"/>
        <end position="1976"/>
    </location>
</feature>
<dbReference type="InterPro" id="IPR008271">
    <property type="entry name" value="Ser/Thr_kinase_AS"/>
</dbReference>
<reference evidence="24" key="1">
    <citation type="journal article" date="2020" name="J Insects Food Feed">
        <title>The yellow mealworm (Tenebrio molitor) genome: a resource for the emerging insects as food and feed industry.</title>
        <authorList>
            <person name="Eriksson T."/>
            <person name="Andere A."/>
            <person name="Kelstrup H."/>
            <person name="Emery V."/>
            <person name="Picard C."/>
        </authorList>
    </citation>
    <scope>NUCLEOTIDE SEQUENCE</scope>
    <source>
        <strain evidence="24">Stoneville</strain>
        <tissue evidence="24">Whole head</tissue>
    </source>
</reference>
<evidence type="ECO:0000256" key="1">
    <source>
        <dbReference type="ARBA" id="ARBA00004123"/>
    </source>
</evidence>
<dbReference type="SUPFAM" id="SSF46585">
    <property type="entry name" value="HR1 repeat"/>
    <property type="match status" value="3"/>
</dbReference>
<feature type="compositionally biased region" description="Basic and acidic residues" evidence="20">
    <location>
        <begin position="822"/>
        <end position="835"/>
    </location>
</feature>
<accession>A0A8J6HB50</accession>
<feature type="compositionally biased region" description="Basic and acidic residues" evidence="20">
    <location>
        <begin position="954"/>
        <end position="966"/>
    </location>
</feature>
<evidence type="ECO:0000313" key="24">
    <source>
        <dbReference type="EMBL" id="KAH0811395.1"/>
    </source>
</evidence>
<feature type="region of interest" description="Disordered" evidence="20">
    <location>
        <begin position="1472"/>
        <end position="1513"/>
    </location>
</feature>
<name>A0A8J6HB50_TENMO</name>
<dbReference type="EMBL" id="JABDTM020026827">
    <property type="protein sequence ID" value="KAH0811395.1"/>
    <property type="molecule type" value="Genomic_DNA"/>
</dbReference>
<dbReference type="GO" id="GO:0004697">
    <property type="term" value="F:diacylglycerol-dependent serine/threonine kinase activity"/>
    <property type="evidence" value="ECO:0007669"/>
    <property type="project" value="UniProtKB-EC"/>
</dbReference>
<dbReference type="PROSITE" id="PS00107">
    <property type="entry name" value="PROTEIN_KINASE_ATP"/>
    <property type="match status" value="1"/>
</dbReference>
<dbReference type="Proteomes" id="UP000719412">
    <property type="component" value="Unassembled WGS sequence"/>
</dbReference>
<evidence type="ECO:0000259" key="22">
    <source>
        <dbReference type="PROSITE" id="PS51285"/>
    </source>
</evidence>
<feature type="region of interest" description="Disordered" evidence="20">
    <location>
        <begin position="433"/>
        <end position="452"/>
    </location>
</feature>
<evidence type="ECO:0000256" key="9">
    <source>
        <dbReference type="ARBA" id="ARBA00022737"/>
    </source>
</evidence>
<dbReference type="EC" id="2.7.11.13" evidence="4"/>
<dbReference type="PROSITE" id="PS00108">
    <property type="entry name" value="PROTEIN_KINASE_ST"/>
    <property type="match status" value="1"/>
</dbReference>
<feature type="domain" description="REM-1" evidence="23">
    <location>
        <begin position="240"/>
        <end position="318"/>
    </location>
</feature>
<feature type="compositionally biased region" description="Basic and acidic residues" evidence="20">
    <location>
        <begin position="764"/>
        <end position="775"/>
    </location>
</feature>
<evidence type="ECO:0000256" key="6">
    <source>
        <dbReference type="ARBA" id="ARBA00022527"/>
    </source>
</evidence>
<dbReference type="InterPro" id="IPR037313">
    <property type="entry name" value="PKN_HR1_1"/>
</dbReference>
<evidence type="ECO:0000256" key="18">
    <source>
        <dbReference type="PROSITE-ProRule" id="PRU10141"/>
    </source>
</evidence>
<dbReference type="GO" id="GO:0005737">
    <property type="term" value="C:cytoplasm"/>
    <property type="evidence" value="ECO:0007669"/>
    <property type="project" value="UniProtKB-SubCell"/>
</dbReference>
<dbReference type="InterPro" id="IPR017441">
    <property type="entry name" value="Protein_kinase_ATP_BS"/>
</dbReference>
<keyword evidence="9" id="KW-0677">Repeat</keyword>
<dbReference type="FunFam" id="1.10.287.160:FF:000002">
    <property type="entry name" value="Putative serine/threonine-protein kinase N2"/>
    <property type="match status" value="1"/>
</dbReference>
<feature type="compositionally biased region" description="Basic and acidic residues" evidence="20">
    <location>
        <begin position="205"/>
        <end position="217"/>
    </location>
</feature>
<evidence type="ECO:0000256" key="5">
    <source>
        <dbReference type="ARBA" id="ARBA00022490"/>
    </source>
</evidence>
<feature type="compositionally biased region" description="Low complexity" evidence="20">
    <location>
        <begin position="800"/>
        <end position="816"/>
    </location>
</feature>
<feature type="region of interest" description="Disordered" evidence="20">
    <location>
        <begin position="1067"/>
        <end position="1094"/>
    </location>
</feature>
<evidence type="ECO:0000256" key="17">
    <source>
        <dbReference type="PROSITE-ProRule" id="PRU01207"/>
    </source>
</evidence>
<dbReference type="GO" id="GO:0005524">
    <property type="term" value="F:ATP binding"/>
    <property type="evidence" value="ECO:0007669"/>
    <property type="project" value="UniProtKB-UniRule"/>
</dbReference>
<feature type="domain" description="Protein kinase" evidence="21">
    <location>
        <begin position="1649"/>
        <end position="1908"/>
    </location>
</feature>
<dbReference type="SUPFAM" id="SSF49562">
    <property type="entry name" value="C2 domain (Calcium/lipid-binding domain, CaLB)"/>
    <property type="match status" value="1"/>
</dbReference>
<evidence type="ECO:0000256" key="16">
    <source>
        <dbReference type="ARBA" id="ARBA00047470"/>
    </source>
</evidence>
<keyword evidence="6" id="KW-0723">Serine/threonine-protein kinase</keyword>
<feature type="region of interest" description="Disordered" evidence="20">
    <location>
        <begin position="372"/>
        <end position="392"/>
    </location>
</feature>
<dbReference type="PROSITE" id="PS50011">
    <property type="entry name" value="PROTEIN_KINASE_DOM"/>
    <property type="match status" value="1"/>
</dbReference>
<dbReference type="InterPro" id="IPR000719">
    <property type="entry name" value="Prot_kinase_dom"/>
</dbReference>
<protein>
    <recommendedName>
        <fullName evidence="4">protein kinase C</fullName>
        <ecNumber evidence="4">2.7.11.13</ecNumber>
    </recommendedName>
</protein>
<evidence type="ECO:0000256" key="7">
    <source>
        <dbReference type="ARBA" id="ARBA00022553"/>
    </source>
</evidence>
<dbReference type="InterPro" id="IPR000961">
    <property type="entry name" value="AGC-kinase_C"/>
</dbReference>
<comment type="similarity">
    <text evidence="3">Belongs to the protein kinase superfamily. AGC Ser/Thr protein kinase family. PKC subfamily.</text>
</comment>